<dbReference type="EMBL" id="KP791968">
    <property type="protein sequence ID" value="AKD43599.1"/>
    <property type="molecule type" value="Genomic_DNA"/>
</dbReference>
<evidence type="ECO:0000313" key="1">
    <source>
        <dbReference type="EMBL" id="AKD43599.1"/>
    </source>
</evidence>
<reference evidence="1" key="1">
    <citation type="submission" date="2015-02" db="EMBL/GenBank/DDBJ databases">
        <title>Sequence analysis of the plasmid encoding blaPER-1 from Vibrio parahaemolyticus.</title>
        <authorList>
            <person name="Li R."/>
            <person name="Chen S."/>
        </authorList>
    </citation>
    <scope>NUCLEOTIDE SEQUENCE</scope>
    <source>
        <strain evidence="1">2011VPH2</strain>
        <plasmid evidence="1">pVPH2</plasmid>
    </source>
</reference>
<keyword evidence="1" id="KW-0614">Plasmid</keyword>
<geneLocation type="plasmid" evidence="1">
    <name>pVPH2</name>
</geneLocation>
<protein>
    <submittedName>
        <fullName evidence="1">Uncharacterized protein</fullName>
    </submittedName>
</protein>
<name>A0A162CC00_VIBPH</name>
<accession>A0A162CC00</accession>
<dbReference type="AlphaFoldDB" id="A0A162CC00"/>
<sequence>MSCSDDEGCYIKFVTDQRPGEPDILAGNEQSDLILTDLEGKELKRIKPTAPWTHETLSMLTISSEWARMGVEAYLGKQWVGSTEV</sequence>
<organism evidence="1">
    <name type="scientific">Vibrio parahaemolyticus</name>
    <dbReference type="NCBI Taxonomy" id="670"/>
    <lineage>
        <taxon>Bacteria</taxon>
        <taxon>Pseudomonadati</taxon>
        <taxon>Pseudomonadota</taxon>
        <taxon>Gammaproteobacteria</taxon>
        <taxon>Vibrionales</taxon>
        <taxon>Vibrionaceae</taxon>
        <taxon>Vibrio</taxon>
    </lineage>
</organism>
<proteinExistence type="predicted"/>